<proteinExistence type="predicted"/>
<protein>
    <recommendedName>
        <fullName evidence="3">DUF559 domain-containing protein</fullName>
    </recommendedName>
</protein>
<reference evidence="1 2" key="1">
    <citation type="submission" date="2017-02" db="EMBL/GenBank/DDBJ databases">
        <authorList>
            <person name="Peterson S.W."/>
        </authorList>
    </citation>
    <scope>NUCLEOTIDE SEQUENCE [LARGE SCALE GENOMIC DNA]</scope>
    <source>
        <strain evidence="1 2">CIP104813</strain>
    </source>
</reference>
<dbReference type="Proteomes" id="UP000195981">
    <property type="component" value="Unassembled WGS sequence"/>
</dbReference>
<organism evidence="1 2">
    <name type="scientific">Brachybacterium nesterenkovii</name>
    <dbReference type="NCBI Taxonomy" id="47847"/>
    <lineage>
        <taxon>Bacteria</taxon>
        <taxon>Bacillati</taxon>
        <taxon>Actinomycetota</taxon>
        <taxon>Actinomycetes</taxon>
        <taxon>Micrococcales</taxon>
        <taxon>Dermabacteraceae</taxon>
        <taxon>Brachybacterium</taxon>
    </lineage>
</organism>
<evidence type="ECO:0000313" key="1">
    <source>
        <dbReference type="EMBL" id="SLM89239.1"/>
    </source>
</evidence>
<evidence type="ECO:0008006" key="3">
    <source>
        <dbReference type="Google" id="ProtNLM"/>
    </source>
</evidence>
<dbReference type="EMBL" id="FWFG01000029">
    <property type="protein sequence ID" value="SLM89239.1"/>
    <property type="molecule type" value="Genomic_DNA"/>
</dbReference>
<evidence type="ECO:0000313" key="2">
    <source>
        <dbReference type="Proteomes" id="UP000195981"/>
    </source>
</evidence>
<dbReference type="AlphaFoldDB" id="A0A1X6WV91"/>
<gene>
    <name evidence="1" type="ORF">FM110_03220</name>
</gene>
<accession>A0A1X6WV91</accession>
<sequence>MSHPVEVLCELAGMLGHADLVAAIDSTMSPSFALAGMTAERIRTHAETKGGFRHKRRLLSALADARPGVRSPGETFMRLILREAGFPEPEVAVEVWDPLARKRRYIDAGFREGNVGLEDDGDVHRVTRGAWRADEARRDGLATAGWVLRRMTGGDLPRPDAFLLRVRQAFLERGLDAPAPGDWRGRRLLVGAMDHEFSRRW</sequence>
<name>A0A1X6WV91_9MICO</name>
<keyword evidence="2" id="KW-1185">Reference proteome</keyword>